<comment type="function">
    <text evidence="9">Catalyzes the conversion of inosine 5'-phosphate (IMP) to xanthosine 5'-phosphate (XMP), the first committed and rate-limiting step in the de novo synthesis of guanine nucleotides, and therefore plays an important role in the regulation of cell growth.</text>
</comment>
<dbReference type="GO" id="GO:0006183">
    <property type="term" value="P:GTP biosynthetic process"/>
    <property type="evidence" value="ECO:0007669"/>
    <property type="project" value="TreeGrafter"/>
</dbReference>
<evidence type="ECO:0000256" key="12">
    <source>
        <dbReference type="PROSITE-ProRule" id="PRU00703"/>
    </source>
</evidence>
<keyword evidence="7 10" id="KW-0520">NAD</keyword>
<evidence type="ECO:0000256" key="2">
    <source>
        <dbReference type="ARBA" id="ARBA00022723"/>
    </source>
</evidence>
<keyword evidence="8 12" id="KW-0129">CBS domain</keyword>
<dbReference type="AlphaFoldDB" id="A0A6V1RUF0"/>
<evidence type="ECO:0000256" key="6">
    <source>
        <dbReference type="ARBA" id="ARBA00023002"/>
    </source>
</evidence>
<keyword evidence="6 13" id="KW-0560">Oxidoreductase</keyword>
<organism evidence="17">
    <name type="scientific">Heterosigma akashiwo</name>
    <name type="common">Chromophytic alga</name>
    <name type="synonym">Heterosigma carterae</name>
    <dbReference type="NCBI Taxonomy" id="2829"/>
    <lineage>
        <taxon>Eukaryota</taxon>
        <taxon>Sar</taxon>
        <taxon>Stramenopiles</taxon>
        <taxon>Ochrophyta</taxon>
        <taxon>Raphidophyceae</taxon>
        <taxon>Chattonellales</taxon>
        <taxon>Chattonellaceae</taxon>
        <taxon>Heterosigma</taxon>
    </lineage>
</organism>
<dbReference type="EMBL" id="HBIU01031124">
    <property type="protein sequence ID" value="CAE0635651.1"/>
    <property type="molecule type" value="Transcribed_RNA"/>
</dbReference>
<dbReference type="GO" id="GO:0006177">
    <property type="term" value="P:GMP biosynthetic process"/>
    <property type="evidence" value="ECO:0007669"/>
    <property type="project" value="UniProtKB-KW"/>
</dbReference>
<dbReference type="GO" id="GO:0005737">
    <property type="term" value="C:cytoplasm"/>
    <property type="evidence" value="ECO:0007669"/>
    <property type="project" value="TreeGrafter"/>
</dbReference>
<comment type="similarity">
    <text evidence="1 13">Belongs to the IMPDH/GMPR family.</text>
</comment>
<dbReference type="InterPro" id="IPR000644">
    <property type="entry name" value="CBS_dom"/>
</dbReference>
<dbReference type="InterPro" id="IPR046342">
    <property type="entry name" value="CBS_dom_sf"/>
</dbReference>
<evidence type="ECO:0000256" key="11">
    <source>
        <dbReference type="PIRSR" id="PIRSR000130-4"/>
    </source>
</evidence>
<accession>A0A6V1RUF0</accession>
<evidence type="ECO:0000256" key="3">
    <source>
        <dbReference type="ARBA" id="ARBA00022749"/>
    </source>
</evidence>
<evidence type="ECO:0000256" key="1">
    <source>
        <dbReference type="ARBA" id="ARBA00005502"/>
    </source>
</evidence>
<dbReference type="FunFam" id="3.20.20.70:FF:000086">
    <property type="entry name" value="IMP dehydrogenase, putative"/>
    <property type="match status" value="1"/>
</dbReference>
<dbReference type="PANTHER" id="PTHR11911:SF111">
    <property type="entry name" value="INOSINE-5'-MONOPHOSPHATE DEHYDROGENASE"/>
    <property type="match status" value="1"/>
</dbReference>
<dbReference type="Gene3D" id="3.20.20.70">
    <property type="entry name" value="Aldolase class I"/>
    <property type="match status" value="1"/>
</dbReference>
<feature type="domain" description="CBS" evidence="14">
    <location>
        <begin position="179"/>
        <end position="237"/>
    </location>
</feature>
<feature type="binding site" description="in other chain" evidence="11">
    <location>
        <position position="330"/>
    </location>
    <ligand>
        <name>K(+)</name>
        <dbReference type="ChEBI" id="CHEBI:29103"/>
        <note>ligand shared between two tetrameric partners</note>
    </ligand>
</feature>
<dbReference type="CDD" id="cd04601">
    <property type="entry name" value="CBS_pair_IMPDH"/>
    <property type="match status" value="1"/>
</dbReference>
<proteinExistence type="inferred from homology"/>
<evidence type="ECO:0000256" key="8">
    <source>
        <dbReference type="ARBA" id="ARBA00023122"/>
    </source>
</evidence>
<keyword evidence="2" id="KW-0479">Metal-binding</keyword>
<keyword evidence="5 11" id="KW-0630">Potassium</keyword>
<gene>
    <name evidence="15" type="ORF">HAKA00212_LOCUS14392</name>
    <name evidence="16" type="ORF">HAKA00212_LOCUS14393</name>
    <name evidence="17" type="ORF">HAKA00212_LOCUS14394</name>
</gene>
<dbReference type="SMART" id="SM00116">
    <property type="entry name" value="CBS"/>
    <property type="match status" value="2"/>
</dbReference>
<protein>
    <recommendedName>
        <fullName evidence="14">CBS domain-containing protein</fullName>
    </recommendedName>
</protein>
<dbReference type="InterPro" id="IPR001093">
    <property type="entry name" value="IMP_DH_GMPRt"/>
</dbReference>
<evidence type="ECO:0000259" key="14">
    <source>
        <dbReference type="PROSITE" id="PS51371"/>
    </source>
</evidence>
<evidence type="ECO:0000256" key="7">
    <source>
        <dbReference type="ARBA" id="ARBA00023027"/>
    </source>
</evidence>
<dbReference type="GO" id="GO:0003938">
    <property type="term" value="F:IMP dehydrogenase activity"/>
    <property type="evidence" value="ECO:0007669"/>
    <property type="project" value="InterPro"/>
</dbReference>
<dbReference type="SUPFAM" id="SSF51412">
    <property type="entry name" value="Inosine monophosphate dehydrogenase (IMPDH)"/>
    <property type="match status" value="1"/>
</dbReference>
<dbReference type="EMBL" id="HBIU01031121">
    <property type="protein sequence ID" value="CAE0635650.1"/>
    <property type="molecule type" value="Transcribed_RNA"/>
</dbReference>
<name>A0A6V1RUF0_HETAK</name>
<dbReference type="Pfam" id="PF00478">
    <property type="entry name" value="IMPDH"/>
    <property type="match status" value="1"/>
</dbReference>
<keyword evidence="4" id="KW-0658">Purine biosynthesis</keyword>
<evidence type="ECO:0000256" key="10">
    <source>
        <dbReference type="PIRSR" id="PIRSR000130-3"/>
    </source>
</evidence>
<feature type="binding site" description="in other chain" evidence="11">
    <location>
        <position position="332"/>
    </location>
    <ligand>
        <name>K(+)</name>
        <dbReference type="ChEBI" id="CHEBI:29103"/>
        <note>ligand shared between two tetrameric partners</note>
    </ligand>
</feature>
<evidence type="ECO:0000256" key="9">
    <source>
        <dbReference type="ARBA" id="ARBA00056556"/>
    </source>
</evidence>
<dbReference type="EMBL" id="HBIU01031119">
    <property type="protein sequence ID" value="CAE0635649.1"/>
    <property type="molecule type" value="Transcribed_RNA"/>
</dbReference>
<evidence type="ECO:0000313" key="16">
    <source>
        <dbReference type="EMBL" id="CAE0635650.1"/>
    </source>
</evidence>
<dbReference type="CDD" id="cd00381">
    <property type="entry name" value="IMPDH"/>
    <property type="match status" value="1"/>
</dbReference>
<dbReference type="PROSITE" id="PS51371">
    <property type="entry name" value="CBS"/>
    <property type="match status" value="2"/>
</dbReference>
<evidence type="ECO:0000256" key="4">
    <source>
        <dbReference type="ARBA" id="ARBA00022755"/>
    </source>
</evidence>
<evidence type="ECO:0000256" key="5">
    <source>
        <dbReference type="ARBA" id="ARBA00022958"/>
    </source>
</evidence>
<dbReference type="SUPFAM" id="SSF54631">
    <property type="entry name" value="CBS-domain pair"/>
    <property type="match status" value="1"/>
</dbReference>
<reference evidence="17" key="1">
    <citation type="submission" date="2021-01" db="EMBL/GenBank/DDBJ databases">
        <authorList>
            <person name="Corre E."/>
            <person name="Pelletier E."/>
            <person name="Niang G."/>
            <person name="Scheremetjew M."/>
            <person name="Finn R."/>
            <person name="Kale V."/>
            <person name="Holt S."/>
            <person name="Cochrane G."/>
            <person name="Meng A."/>
            <person name="Brown T."/>
            <person name="Cohen L."/>
        </authorList>
    </citation>
    <scope>NUCLEOTIDE SEQUENCE</scope>
    <source>
        <strain evidence="17">CCMP3107</strain>
    </source>
</reference>
<evidence type="ECO:0000313" key="15">
    <source>
        <dbReference type="EMBL" id="CAE0635649.1"/>
    </source>
</evidence>
<dbReference type="SMART" id="SM01240">
    <property type="entry name" value="IMPDH"/>
    <property type="match status" value="1"/>
</dbReference>
<dbReference type="NCBIfam" id="TIGR01302">
    <property type="entry name" value="IMP_dehydrog"/>
    <property type="match status" value="1"/>
</dbReference>
<dbReference type="PIRSF" id="PIRSF000130">
    <property type="entry name" value="IMPDH"/>
    <property type="match status" value="1"/>
</dbReference>
<feature type="binding site" evidence="10">
    <location>
        <begin position="328"/>
        <end position="330"/>
    </location>
    <ligand>
        <name>NAD(+)</name>
        <dbReference type="ChEBI" id="CHEBI:57540"/>
    </ligand>
</feature>
<feature type="domain" description="CBS" evidence="14">
    <location>
        <begin position="116"/>
        <end position="175"/>
    </location>
</feature>
<sequence length="513" mass="54354">MAAFDNVTISEEELEDGYPAESIFSNPGSMGITFDDLIVLPGEITFGVHEVDLNSKVSKNISVSSPFVSSPMDTVTGTKMAIGMALNGGLGIVHYSCPLEEQVKMVRDVKRYENGFILEPYCLAPDATIEDLDALRDTKGISGVPVTADGRVGARLLGMVTKRDTDFLTDRSQPLTAVMTPVAELTCAQHPCDLESANRILKESKKGHLPVIDQDGCLRALTTRMDLIKNNEFPLATKDAATKSLKVGAAVPVDGGLAELKERAAALAAAGVDLLALDVRQGDAPEALEGIRWLKATFPHVDVMSGNVATQRQCQRVIEAGADSVRVGVGVGSIATTQVVKAVGRAQISAIYHCAKLGRKHGVPIVADGGITNPGCTTKALAMGASAVMMGSLLAGVEESPGDYFFADGKRLKHYQAQTSMTAILRRGMLNQAEAPLASGVSGAVVDKGSLNLFIPYLCQGVRHGFQDMGVISLLDMADALASGRQRFEIRSASAIKEGGVHDLHSYSKRLFA</sequence>
<keyword evidence="3" id="KW-0332">GMP biosynthesis</keyword>
<dbReference type="InterPro" id="IPR013785">
    <property type="entry name" value="Aldolase_TIM"/>
</dbReference>
<dbReference type="GO" id="GO:0046872">
    <property type="term" value="F:metal ion binding"/>
    <property type="evidence" value="ECO:0007669"/>
    <property type="project" value="UniProtKB-KW"/>
</dbReference>
<dbReference type="PANTHER" id="PTHR11911">
    <property type="entry name" value="INOSINE-5-MONOPHOSPHATE DEHYDROGENASE RELATED"/>
    <property type="match status" value="1"/>
</dbReference>
<evidence type="ECO:0000313" key="17">
    <source>
        <dbReference type="EMBL" id="CAE0635651.1"/>
    </source>
</evidence>
<evidence type="ECO:0000256" key="13">
    <source>
        <dbReference type="RuleBase" id="RU003927"/>
    </source>
</evidence>
<dbReference type="InterPro" id="IPR005990">
    <property type="entry name" value="IMP_DH"/>
</dbReference>